<gene>
    <name evidence="1" type="ORF">GA0070610_0936</name>
</gene>
<reference evidence="1 2" key="1">
    <citation type="submission" date="2016-06" db="EMBL/GenBank/DDBJ databases">
        <authorList>
            <person name="Kjaerup R.B."/>
            <person name="Dalgaard T.S."/>
            <person name="Juul-Madsen H.R."/>
        </authorList>
    </citation>
    <scope>NUCLEOTIDE SEQUENCE [LARGE SCALE GENOMIC DNA]</scope>
    <source>
        <strain evidence="1 2">DSM 43913</strain>
    </source>
</reference>
<dbReference type="Proteomes" id="UP000198251">
    <property type="component" value="Chromosome I"/>
</dbReference>
<dbReference type="EMBL" id="LT607733">
    <property type="protein sequence ID" value="SCG14722.1"/>
    <property type="molecule type" value="Genomic_DNA"/>
</dbReference>
<accession>A0A1C5G5B2</accession>
<dbReference type="AlphaFoldDB" id="A0A1C5G5B2"/>
<keyword evidence="2" id="KW-1185">Reference proteome</keyword>
<name>A0A1C5G5B2_MICEH</name>
<proteinExistence type="predicted"/>
<sequence>MHVMLAWFADDNLSDSARSTARQRFETAVADLVPHTFVRHEFGADDWGVTVLHRSDQGPYRWPTVDTVGPVTAVSVGLPVGVDVTGGPAALAGRLLAGEEVHREVVPPFGLLALDAAGRFALQQDWIGMCRVFTGGAGGLTAFCTRPGLLAAFLHGDPRPDLDGWASYTLCGHFGGDSSPVAGARLLRPGERVTGRRRDGGGWELVTTTRYATDDVVRDGLAAQDRPVGELLDRAAEAITTTAAGIHGLYDDDITLGLSGGKDSRLIAAALIAAGRTPRFLTNEDTRAEGEVARELVRILRDKRGLHPEHTLRLAGARANVLGTGLHERARRLQRLTDHQFPSSYLVRPAGPGRLVDQASPATFTGAAGELATEYWYPPTDDGEPSLRETTLARLLNAVPAGVADPAVVTAERERIGVLLDHGSGLGLHDLRLVDYIYLVERVRRWYTSAYAIGMVTPFLSPGFVAATFALTPGQKRERLMHTGLIARLVPEWAQVPFVSVSTGPSTATRVWEGDGLQAMAELLDTAHGPLTHLVRRPAVEKALRTAARGGRPDQRTLQQFTWLALASERLEPGTTRPATGAAYVRITAPPQQRQPAGGAVARLRWIKRTRLGGRLWSAVARRVRPRPPAE</sequence>
<protein>
    <submittedName>
        <fullName evidence="1">Asparagine synthase (Glutamine-hydrolysing)</fullName>
    </submittedName>
</protein>
<organism evidence="1 2">
    <name type="scientific">Micromonospora echinofusca</name>
    <dbReference type="NCBI Taxonomy" id="47858"/>
    <lineage>
        <taxon>Bacteria</taxon>
        <taxon>Bacillati</taxon>
        <taxon>Actinomycetota</taxon>
        <taxon>Actinomycetes</taxon>
        <taxon>Micromonosporales</taxon>
        <taxon>Micromonosporaceae</taxon>
        <taxon>Micromonospora</taxon>
    </lineage>
</organism>
<evidence type="ECO:0000313" key="2">
    <source>
        <dbReference type="Proteomes" id="UP000198251"/>
    </source>
</evidence>
<dbReference type="SUPFAM" id="SSF52402">
    <property type="entry name" value="Adenine nucleotide alpha hydrolases-like"/>
    <property type="match status" value="1"/>
</dbReference>
<evidence type="ECO:0000313" key="1">
    <source>
        <dbReference type="EMBL" id="SCG14722.1"/>
    </source>
</evidence>